<keyword evidence="1 2" id="KW-0456">Lyase</keyword>
<dbReference type="SFLD" id="SFLDG01020">
    <property type="entry name" value="Terpene_Cyclase_Like_2"/>
    <property type="match status" value="1"/>
</dbReference>
<dbReference type="RefSeq" id="WP_219532668.1">
    <property type="nucleotide sequence ID" value="NZ_JAHKRM010000015.1"/>
</dbReference>
<protein>
    <recommendedName>
        <fullName evidence="2">Terpene synthase</fullName>
        <ecNumber evidence="2">4.2.3.-</ecNumber>
    </recommendedName>
</protein>
<comment type="similarity">
    <text evidence="2">Belongs to the terpene synthase family.</text>
</comment>
<proteinExistence type="inferred from homology"/>
<keyword evidence="2" id="KW-0479">Metal-binding</keyword>
<dbReference type="PANTHER" id="PTHR35201">
    <property type="entry name" value="TERPENE SYNTHASE"/>
    <property type="match status" value="1"/>
</dbReference>
<dbReference type="Pfam" id="PF19086">
    <property type="entry name" value="Terpene_syn_C_2"/>
    <property type="match status" value="1"/>
</dbReference>
<evidence type="ECO:0000313" key="4">
    <source>
        <dbReference type="Proteomes" id="UP001597097"/>
    </source>
</evidence>
<evidence type="ECO:0000256" key="2">
    <source>
        <dbReference type="RuleBase" id="RU366034"/>
    </source>
</evidence>
<dbReference type="EC" id="4.2.3.-" evidence="2"/>
<dbReference type="InterPro" id="IPR034686">
    <property type="entry name" value="Terpene_cyclase-like_2"/>
</dbReference>
<evidence type="ECO:0000256" key="1">
    <source>
        <dbReference type="ARBA" id="ARBA00023239"/>
    </source>
</evidence>
<evidence type="ECO:0000313" key="3">
    <source>
        <dbReference type="EMBL" id="MFD1547800.1"/>
    </source>
</evidence>
<comment type="caution">
    <text evidence="3">The sequence shown here is derived from an EMBL/GenBank/DDBJ whole genome shotgun (WGS) entry which is preliminary data.</text>
</comment>
<dbReference type="PANTHER" id="PTHR35201:SF4">
    <property type="entry name" value="BETA-PINACENE SYNTHASE-RELATED"/>
    <property type="match status" value="1"/>
</dbReference>
<accession>A0ABW4GYV2</accession>
<dbReference type="Proteomes" id="UP001597097">
    <property type="component" value="Unassembled WGS sequence"/>
</dbReference>
<gene>
    <name evidence="3" type="ORF">ACFSJ0_62985</name>
</gene>
<comment type="cofactor">
    <cofactor evidence="2">
        <name>Mg(2+)</name>
        <dbReference type="ChEBI" id="CHEBI:18420"/>
    </cofactor>
</comment>
<name>A0ABW4GYV2_9ACTN</name>
<keyword evidence="2" id="KW-0460">Magnesium</keyword>
<organism evidence="3 4">
    <name type="scientific">Nonomuraea guangzhouensis</name>
    <dbReference type="NCBI Taxonomy" id="1291555"/>
    <lineage>
        <taxon>Bacteria</taxon>
        <taxon>Bacillati</taxon>
        <taxon>Actinomycetota</taxon>
        <taxon>Actinomycetes</taxon>
        <taxon>Streptosporangiales</taxon>
        <taxon>Streptosporangiaceae</taxon>
        <taxon>Nonomuraea</taxon>
    </lineage>
</organism>
<keyword evidence="4" id="KW-1185">Reference proteome</keyword>
<dbReference type="SFLD" id="SFLDS00005">
    <property type="entry name" value="Isoprenoid_Synthase_Type_I"/>
    <property type="match status" value="1"/>
</dbReference>
<dbReference type="EMBL" id="JBHUCM010000083">
    <property type="protein sequence ID" value="MFD1547800.1"/>
    <property type="molecule type" value="Genomic_DNA"/>
</dbReference>
<sequence length="326" mass="36346">MSTDVITSVRTALRSMLQWKPLAPGPRRGAPAAATLLVLTERVPAMAAPCRMHPAVYAIEAAVIDWARRTELRADPGVGFHRMAGRAFAEFDAAAAALFAQWLTWLFNLDDELDEGPCRLEVFQGLLAGGAAHPLEAAFADLWRVTSARMSDLWRTRFAANLRRQHDACRVEAENRATGRIPTLEQYPVLRRGTVGPYLYDLVEPCLRVEVPAWVHGCEPWQQLVDACIDVTAWCNDVASLPKERGDGHNLVVVVMHQLGLDQPEATAWVLDRIAERCQDMHEAARRLPLDTLTPRLARDVSKVACAYLAAPRAHLDWLLESTRYT</sequence>
<reference evidence="4" key="1">
    <citation type="journal article" date="2019" name="Int. J. Syst. Evol. Microbiol.">
        <title>The Global Catalogue of Microorganisms (GCM) 10K type strain sequencing project: providing services to taxonomists for standard genome sequencing and annotation.</title>
        <authorList>
            <consortium name="The Broad Institute Genomics Platform"/>
            <consortium name="The Broad Institute Genome Sequencing Center for Infectious Disease"/>
            <person name="Wu L."/>
            <person name="Ma J."/>
        </authorList>
    </citation>
    <scope>NUCLEOTIDE SEQUENCE [LARGE SCALE GENOMIC DNA]</scope>
    <source>
        <strain evidence="4">CGMCC 1.15399</strain>
    </source>
</reference>